<dbReference type="Pfam" id="PF01300">
    <property type="entry name" value="Sua5_yciO_yrdC"/>
    <property type="match status" value="1"/>
</dbReference>
<evidence type="ECO:0000259" key="1">
    <source>
        <dbReference type="PROSITE" id="PS51163"/>
    </source>
</evidence>
<dbReference type="PANTHER" id="PTHR42828:SF3">
    <property type="entry name" value="THREONYLCARBAMOYL-AMP SYNTHASE"/>
    <property type="match status" value="1"/>
</dbReference>
<dbReference type="RefSeq" id="WP_163490612.1">
    <property type="nucleotide sequence ID" value="NZ_JACVEL010000001.1"/>
</dbReference>
<dbReference type="InterPro" id="IPR052532">
    <property type="entry name" value="SUA5_domain"/>
</dbReference>
<dbReference type="NCBIfam" id="TIGR00057">
    <property type="entry name" value="L-threonylcarbamoyladenylate synthase"/>
    <property type="match status" value="1"/>
</dbReference>
<dbReference type="AlphaFoldDB" id="A0A8J6P4H1"/>
<feature type="domain" description="YrdC-like" evidence="1">
    <location>
        <begin position="12"/>
        <end position="201"/>
    </location>
</feature>
<evidence type="ECO:0000313" key="2">
    <source>
        <dbReference type="EMBL" id="MBC9811419.1"/>
    </source>
</evidence>
<dbReference type="Proteomes" id="UP000652681">
    <property type="component" value="Unassembled WGS sequence"/>
</dbReference>
<organism evidence="2 3">
    <name type="scientific">Taishania pollutisoli</name>
    <dbReference type="NCBI Taxonomy" id="2766479"/>
    <lineage>
        <taxon>Bacteria</taxon>
        <taxon>Pseudomonadati</taxon>
        <taxon>Bacteroidota</taxon>
        <taxon>Flavobacteriia</taxon>
        <taxon>Flavobacteriales</taxon>
        <taxon>Crocinitomicaceae</taxon>
        <taxon>Taishania</taxon>
    </lineage>
</organism>
<name>A0A8J6P4H1_9FLAO</name>
<dbReference type="SUPFAM" id="SSF55821">
    <property type="entry name" value="YrdC/RibB"/>
    <property type="match status" value="1"/>
</dbReference>
<comment type="caution">
    <text evidence="2">The sequence shown here is derived from an EMBL/GenBank/DDBJ whole genome shotgun (WGS) entry which is preliminary data.</text>
</comment>
<dbReference type="Gene3D" id="3.90.870.10">
    <property type="entry name" value="DHBP synthase"/>
    <property type="match status" value="1"/>
</dbReference>
<evidence type="ECO:0000313" key="3">
    <source>
        <dbReference type="Proteomes" id="UP000652681"/>
    </source>
</evidence>
<gene>
    <name evidence="2" type="ORF">H9Y05_02920</name>
</gene>
<dbReference type="InterPro" id="IPR006070">
    <property type="entry name" value="Sua5-like_dom"/>
</dbReference>
<reference evidence="2" key="1">
    <citation type="submission" date="2020-09" db="EMBL/GenBank/DDBJ databases">
        <title>Taishania pollutisoli gen. nov., sp. nov., Isolated from Tetrabromobisphenol A-Contaminated Soil.</title>
        <authorList>
            <person name="Chen Q."/>
        </authorList>
    </citation>
    <scope>NUCLEOTIDE SEQUENCE</scope>
    <source>
        <strain evidence="2">CZZ-1</strain>
    </source>
</reference>
<sequence length="205" mass="23191">MLIEVNPHNIDDRIINQITESLKKGGVIIFPTDTVYAMGCDLYSKKGLQELAKLKDVKLSKSNFSIICKDFSDISNYVKHISRPVFKLLKQHLPGPFTFILQATNEVPKLFDSNRKEIGIRIPDNRIIIEIVEKLGNPVAVTSLHNDEDTIQDYFADPYAIYERYEDKVDYIIDGGYGNLDASTIVDCTDEAPQIIRQGIGILEL</sequence>
<protein>
    <submittedName>
        <fullName evidence="2">Threonylcarbamoyl-AMP synthase</fullName>
    </submittedName>
</protein>
<dbReference type="PANTHER" id="PTHR42828">
    <property type="entry name" value="DHBP SYNTHASE RIBB-LIKE ALPHA/BETA DOMAIN-CONTAINING PROTEIN"/>
    <property type="match status" value="1"/>
</dbReference>
<dbReference type="EMBL" id="JACVEL010000001">
    <property type="protein sequence ID" value="MBC9811419.1"/>
    <property type="molecule type" value="Genomic_DNA"/>
</dbReference>
<keyword evidence="3" id="KW-1185">Reference proteome</keyword>
<proteinExistence type="predicted"/>
<dbReference type="PROSITE" id="PS51163">
    <property type="entry name" value="YRDC"/>
    <property type="match status" value="1"/>
</dbReference>
<dbReference type="InterPro" id="IPR017945">
    <property type="entry name" value="DHBP_synth_RibB-like_a/b_dom"/>
</dbReference>
<accession>A0A8J6P4H1</accession>
<dbReference type="GO" id="GO:0003725">
    <property type="term" value="F:double-stranded RNA binding"/>
    <property type="evidence" value="ECO:0007669"/>
    <property type="project" value="InterPro"/>
</dbReference>